<protein>
    <recommendedName>
        <fullName evidence="4">Transposase</fullName>
    </recommendedName>
</protein>
<feature type="compositionally biased region" description="Polar residues" evidence="1">
    <location>
        <begin position="943"/>
        <end position="953"/>
    </location>
</feature>
<evidence type="ECO:0000256" key="1">
    <source>
        <dbReference type="SAM" id="MobiDB-lite"/>
    </source>
</evidence>
<accession>A0A9W8H141</accession>
<gene>
    <name evidence="2" type="ORF">GGI19_002679</name>
</gene>
<evidence type="ECO:0008006" key="4">
    <source>
        <dbReference type="Google" id="ProtNLM"/>
    </source>
</evidence>
<dbReference type="EMBL" id="JANBUH010000142">
    <property type="protein sequence ID" value="KAJ2754064.1"/>
    <property type="molecule type" value="Genomic_DNA"/>
</dbReference>
<dbReference type="Proteomes" id="UP001140011">
    <property type="component" value="Unassembled WGS sequence"/>
</dbReference>
<feature type="region of interest" description="Disordered" evidence="1">
    <location>
        <begin position="871"/>
        <end position="953"/>
    </location>
</feature>
<feature type="compositionally biased region" description="Low complexity" evidence="1">
    <location>
        <begin position="650"/>
        <end position="692"/>
    </location>
</feature>
<organism evidence="2 3">
    <name type="scientific">Coemansia pectinata</name>
    <dbReference type="NCBI Taxonomy" id="1052879"/>
    <lineage>
        <taxon>Eukaryota</taxon>
        <taxon>Fungi</taxon>
        <taxon>Fungi incertae sedis</taxon>
        <taxon>Zoopagomycota</taxon>
        <taxon>Kickxellomycotina</taxon>
        <taxon>Kickxellomycetes</taxon>
        <taxon>Kickxellales</taxon>
        <taxon>Kickxellaceae</taxon>
        <taxon>Coemansia</taxon>
    </lineage>
</organism>
<feature type="region of interest" description="Disordered" evidence="1">
    <location>
        <begin position="650"/>
        <end position="693"/>
    </location>
</feature>
<dbReference type="OrthoDB" id="5556225at2759"/>
<comment type="caution">
    <text evidence="2">The sequence shown here is derived from an EMBL/GenBank/DDBJ whole genome shotgun (WGS) entry which is preliminary data.</text>
</comment>
<feature type="region of interest" description="Disordered" evidence="1">
    <location>
        <begin position="485"/>
        <end position="505"/>
    </location>
</feature>
<sequence>MSADTDDVDEHVDEHVDSTSSIKVPLTAINWRPEYLTRLEELVLTVHYLMTHAYQLARWIYVFEPQCNANFDHGWFLDGKFFYHIFMSLANYKRPVDADDSHIVVNGDDEDNDYEDVAAAVRASMGRAGMLTADDCKALINLHIYDYCASARFDDRKYKKMSRVASYTSSEMLRAYVVNIKQHFGQRLRYAINTALNTRQRTKQMHAKLKGESKQYIRERIEREIRAPARDVKDAINFRHPICYELGDDGNPKVNRRGQPIVDKDKQRVINGLSPVLDSYSSNYSFKMDNIYYDIKASPVGHLRAFSELCKLIETRNEGVRKKRGRNKKANAIQCFPLRTSFVPCHMHLDPTIIRQHILYDVKGIKKNSTMKQIWSKVCSRKTKPFNQRRDLQFCGSADTDGVSISLKFKTTAVQEKKRKAAAKGAATRKAARVAAGVVADGGAAGISAAGSSVADGSTASVTHAAGTSAAGRASTHAVAVAMDVDGDDSNDSNDSSDGDDDVYEDVADDAGAKKKWPKKKAGADCLYVNQLPRKYLAAIRKRLVYDDMGRGDIHCFMHHLSTVMRRRVLRYTRKQRGKETCMWRFRKIREKVKKASPHNAVQKAENRLDGHDRASLVPAKYKAYVEARAREWDILFKFYSKTPTTHVLSTPTTPVLSTPTTPVLSTPTTPVLSTPTTPVLSTPTTPTPVLSNHQIHKNKPTHIARSYPLHRKLNLSAYINQQQVDYRLARNMRTAFGEDSIIAVGNWSASIARYHEPIRGKSWRDRLKRFGFTVYLIDEFRTSCVCPECNYALKTYKIVRNPRPYQREDHPTVICNGLLRCTNQKCLQSVDKYKASSERRYYNRNVAAVLNFRRIVDSLCETGKIPKGLRRSTPRILGDDSEPSEPSEPSSSTAVRGTAAMSLCSAGRRTPSAPVATMSMSLRSADKRKPTTTGKQPLPSKRSYQAPPSSFN</sequence>
<dbReference type="AlphaFoldDB" id="A0A9W8H141"/>
<evidence type="ECO:0000313" key="2">
    <source>
        <dbReference type="EMBL" id="KAJ2754064.1"/>
    </source>
</evidence>
<reference evidence="2" key="1">
    <citation type="submission" date="2022-07" db="EMBL/GenBank/DDBJ databases">
        <title>Phylogenomic reconstructions and comparative analyses of Kickxellomycotina fungi.</title>
        <authorList>
            <person name="Reynolds N.K."/>
            <person name="Stajich J.E."/>
            <person name="Barry K."/>
            <person name="Grigoriev I.V."/>
            <person name="Crous P."/>
            <person name="Smith M.E."/>
        </authorList>
    </citation>
    <scope>NUCLEOTIDE SEQUENCE</scope>
    <source>
        <strain evidence="2">BCRC 34297</strain>
    </source>
</reference>
<keyword evidence="3" id="KW-1185">Reference proteome</keyword>
<evidence type="ECO:0000313" key="3">
    <source>
        <dbReference type="Proteomes" id="UP001140011"/>
    </source>
</evidence>
<proteinExistence type="predicted"/>
<name>A0A9W8H141_9FUNG</name>